<name>A0A1V1PAF3_9BACT</name>
<proteinExistence type="predicted"/>
<evidence type="ECO:0000256" key="3">
    <source>
        <dbReference type="ARBA" id="ARBA00022989"/>
    </source>
</evidence>
<evidence type="ECO:0000256" key="1">
    <source>
        <dbReference type="ARBA" id="ARBA00004141"/>
    </source>
</evidence>
<evidence type="ECO:0000313" key="6">
    <source>
        <dbReference type="EMBL" id="ETR71867.1"/>
    </source>
</evidence>
<reference evidence="7" key="1">
    <citation type="submission" date="2012-11" db="EMBL/GenBank/DDBJ databases">
        <authorList>
            <person name="Lucero-Rivera Y.E."/>
            <person name="Tovar-Ramirez D."/>
        </authorList>
    </citation>
    <scope>NUCLEOTIDE SEQUENCE [LARGE SCALE GENOMIC DNA]</scope>
    <source>
        <strain evidence="7">Araruama</strain>
    </source>
</reference>
<evidence type="ECO:0000256" key="4">
    <source>
        <dbReference type="ARBA" id="ARBA00023136"/>
    </source>
</evidence>
<protein>
    <recommendedName>
        <fullName evidence="8">Amino acid permease/ SLC12A domain-containing protein</fullName>
    </recommendedName>
</protein>
<evidence type="ECO:0000256" key="2">
    <source>
        <dbReference type="ARBA" id="ARBA00022692"/>
    </source>
</evidence>
<sequence>MEQYLYLKRQLNFFSSVMIIFADVIGSGIFMVTGYVFGITENAFLVLVLWGLGGCVAITGSLCYAELLSMWPENGGEYAFLKKSMAHYHRF</sequence>
<dbReference type="GO" id="GO:0015179">
    <property type="term" value="F:L-amino acid transmembrane transporter activity"/>
    <property type="evidence" value="ECO:0007669"/>
    <property type="project" value="TreeGrafter"/>
</dbReference>
<keyword evidence="4 5" id="KW-0472">Membrane</keyword>
<dbReference type="InterPro" id="IPR002293">
    <property type="entry name" value="AA/rel_permease1"/>
</dbReference>
<dbReference type="InterPro" id="IPR050598">
    <property type="entry name" value="AminoAcid_Transporter"/>
</dbReference>
<dbReference type="PANTHER" id="PTHR11785:SF512">
    <property type="entry name" value="SOBREMESA, ISOFORM B"/>
    <property type="match status" value="1"/>
</dbReference>
<evidence type="ECO:0000256" key="5">
    <source>
        <dbReference type="SAM" id="Phobius"/>
    </source>
</evidence>
<evidence type="ECO:0000313" key="7">
    <source>
        <dbReference type="Proteomes" id="UP000189670"/>
    </source>
</evidence>
<comment type="caution">
    <text evidence="6">The sequence shown here is derived from an EMBL/GenBank/DDBJ whole genome shotgun (WGS) entry which is preliminary data.</text>
</comment>
<keyword evidence="3 5" id="KW-1133">Transmembrane helix</keyword>
<dbReference type="EMBL" id="ATBP01000212">
    <property type="protein sequence ID" value="ETR71867.1"/>
    <property type="molecule type" value="Genomic_DNA"/>
</dbReference>
<evidence type="ECO:0008006" key="8">
    <source>
        <dbReference type="Google" id="ProtNLM"/>
    </source>
</evidence>
<feature type="transmembrane region" description="Helical" evidence="5">
    <location>
        <begin position="12"/>
        <end position="37"/>
    </location>
</feature>
<dbReference type="Gene3D" id="1.20.1740.10">
    <property type="entry name" value="Amino acid/polyamine transporter I"/>
    <property type="match status" value="1"/>
</dbReference>
<comment type="subcellular location">
    <subcellularLocation>
        <location evidence="1">Membrane</location>
        <topology evidence="1">Multi-pass membrane protein</topology>
    </subcellularLocation>
</comment>
<dbReference type="Proteomes" id="UP000189670">
    <property type="component" value="Unassembled WGS sequence"/>
</dbReference>
<keyword evidence="2 5" id="KW-0812">Transmembrane</keyword>
<organism evidence="6 7">
    <name type="scientific">Candidatus Magnetoglobus multicellularis str. Araruama</name>
    <dbReference type="NCBI Taxonomy" id="890399"/>
    <lineage>
        <taxon>Bacteria</taxon>
        <taxon>Pseudomonadati</taxon>
        <taxon>Thermodesulfobacteriota</taxon>
        <taxon>Desulfobacteria</taxon>
        <taxon>Desulfobacterales</taxon>
        <taxon>Desulfobacteraceae</taxon>
        <taxon>Candidatus Magnetoglobus</taxon>
    </lineage>
</organism>
<dbReference type="AlphaFoldDB" id="A0A1V1PAF3"/>
<dbReference type="PANTHER" id="PTHR11785">
    <property type="entry name" value="AMINO ACID TRANSPORTER"/>
    <property type="match status" value="1"/>
</dbReference>
<dbReference type="Pfam" id="PF13520">
    <property type="entry name" value="AA_permease_2"/>
    <property type="match status" value="1"/>
</dbReference>
<dbReference type="GO" id="GO:0016020">
    <property type="term" value="C:membrane"/>
    <property type="evidence" value="ECO:0007669"/>
    <property type="project" value="UniProtKB-SubCell"/>
</dbReference>
<accession>A0A1V1PAF3</accession>
<gene>
    <name evidence="6" type="ORF">OMM_07849</name>
</gene>
<feature type="transmembrane region" description="Helical" evidence="5">
    <location>
        <begin position="43"/>
        <end position="65"/>
    </location>
</feature>